<keyword evidence="1" id="KW-0812">Transmembrane</keyword>
<comment type="caution">
    <text evidence="3">The sequence shown here is derived from an EMBL/GenBank/DDBJ whole genome shotgun (WGS) entry which is preliminary data.</text>
</comment>
<feature type="transmembrane region" description="Helical" evidence="1">
    <location>
        <begin position="110"/>
        <end position="131"/>
    </location>
</feature>
<dbReference type="EMBL" id="LKCM01000095">
    <property type="protein sequence ID" value="KPQ44414.1"/>
    <property type="molecule type" value="Genomic_DNA"/>
</dbReference>
<keyword evidence="1" id="KW-0472">Membrane</keyword>
<evidence type="ECO:0000256" key="1">
    <source>
        <dbReference type="SAM" id="Phobius"/>
    </source>
</evidence>
<name>A0A0P8AIL1_9EURY</name>
<dbReference type="AlphaFoldDB" id="A0A0P8AIL1"/>
<feature type="transmembrane region" description="Helical" evidence="1">
    <location>
        <begin position="394"/>
        <end position="415"/>
    </location>
</feature>
<feature type="transmembrane region" description="Helical" evidence="1">
    <location>
        <begin position="70"/>
        <end position="90"/>
    </location>
</feature>
<feature type="domain" description="Acyltransferase 3" evidence="2">
    <location>
        <begin position="66"/>
        <end position="412"/>
    </location>
</feature>
<sequence>MNLSLKTIITIKVSLIRVKGQTVIGRNPSDKSLNRYIQCLEVADAHAVKFYHYRENPIMGNIERHYDIDWLRVLAMLMIFLFHCARFFNYEDWHVKNNQLDFGMSVFVEIVSQWIMPLFFILSAISVYYALDYRNNRLFINEKFKRLVIPLVFGIFVVVPPQVYIERVSHSQFAGSFFRFFPHYFDGLYGFGGNFAWMGLHLWYLEILFIFSLLTLPIFRYLRKETMQNLISSMAISFKKPGIIFLLALPIFFMELFVNLQPDGIGIRDFGGWSPLTYLIFFSLGYLIASDMQFRASIERHRKIALLLGVLTTISGFFFLEAGYSSRAYFFSFLRAFNSWFWLVAILGFGSKYLNFNNALLKYSNEAVLPFYILHQTIIVVIGFYIASWDVGVIMKYLILSTASFALIIALYDLVIKRVKVLRFLFGMKPRVL</sequence>
<dbReference type="Pfam" id="PF01757">
    <property type="entry name" value="Acyl_transf_3"/>
    <property type="match status" value="1"/>
</dbReference>
<feature type="transmembrane region" description="Helical" evidence="1">
    <location>
        <begin position="202"/>
        <end position="222"/>
    </location>
</feature>
<dbReference type="GO" id="GO:0016747">
    <property type="term" value="F:acyltransferase activity, transferring groups other than amino-acyl groups"/>
    <property type="evidence" value="ECO:0007669"/>
    <property type="project" value="InterPro"/>
</dbReference>
<feature type="transmembrane region" description="Helical" evidence="1">
    <location>
        <begin position="304"/>
        <end position="322"/>
    </location>
</feature>
<evidence type="ECO:0000313" key="4">
    <source>
        <dbReference type="Proteomes" id="UP000050360"/>
    </source>
</evidence>
<feature type="transmembrane region" description="Helical" evidence="1">
    <location>
        <begin position="147"/>
        <end position="165"/>
    </location>
</feature>
<keyword evidence="1" id="KW-1133">Transmembrane helix</keyword>
<protein>
    <submittedName>
        <fullName evidence="3">Glucans biosynthesis protein C</fullName>
    </submittedName>
</protein>
<evidence type="ECO:0000313" key="3">
    <source>
        <dbReference type="EMBL" id="KPQ44414.1"/>
    </source>
</evidence>
<dbReference type="PANTHER" id="PTHR36927">
    <property type="entry name" value="BLR4337 PROTEIN"/>
    <property type="match status" value="1"/>
</dbReference>
<reference evidence="3 4" key="1">
    <citation type="submission" date="2015-09" db="EMBL/GenBank/DDBJ databases">
        <title>A metagenomics-based metabolic model of nitrate-dependent anaerobic oxidation of methane by Methanoperedens-like archaea.</title>
        <authorList>
            <person name="Arshad A."/>
            <person name="Speth D.R."/>
            <person name="De Graaf R.M."/>
            <person name="Op Den Camp H.J."/>
            <person name="Jetten M.S."/>
            <person name="Welte C.U."/>
        </authorList>
    </citation>
    <scope>NUCLEOTIDE SEQUENCE [LARGE SCALE GENOMIC DNA]</scope>
</reference>
<feature type="transmembrane region" description="Helical" evidence="1">
    <location>
        <begin position="272"/>
        <end position="292"/>
    </location>
</feature>
<dbReference type="PANTHER" id="PTHR36927:SF3">
    <property type="entry name" value="GLUCANS BIOSYNTHESIS PROTEIN C"/>
    <property type="match status" value="1"/>
</dbReference>
<gene>
    <name evidence="3" type="primary">mdoC_1</name>
    <name evidence="3" type="ORF">MPEBLZ_01047</name>
</gene>
<feature type="transmembrane region" description="Helical" evidence="1">
    <location>
        <begin position="369"/>
        <end position="388"/>
    </location>
</feature>
<dbReference type="InterPro" id="IPR002656">
    <property type="entry name" value="Acyl_transf_3_dom"/>
</dbReference>
<evidence type="ECO:0000259" key="2">
    <source>
        <dbReference type="Pfam" id="PF01757"/>
    </source>
</evidence>
<organism evidence="3 4">
    <name type="scientific">Candidatus Methanoperedens nitratireducens</name>
    <dbReference type="NCBI Taxonomy" id="1392998"/>
    <lineage>
        <taxon>Archaea</taxon>
        <taxon>Methanobacteriati</taxon>
        <taxon>Methanobacteriota</taxon>
        <taxon>Stenosarchaea group</taxon>
        <taxon>Methanomicrobia</taxon>
        <taxon>Methanosarcinales</taxon>
        <taxon>ANME-2 cluster</taxon>
        <taxon>Candidatus Methanoperedentaceae</taxon>
        <taxon>Candidatus Methanoperedens</taxon>
    </lineage>
</organism>
<dbReference type="InterPro" id="IPR050623">
    <property type="entry name" value="Glucan_succinyl_AcylTrfase"/>
</dbReference>
<dbReference type="Proteomes" id="UP000050360">
    <property type="component" value="Unassembled WGS sequence"/>
</dbReference>
<proteinExistence type="predicted"/>
<accession>A0A0P8AIL1</accession>
<feature type="transmembrane region" description="Helical" evidence="1">
    <location>
        <begin position="243"/>
        <end position="260"/>
    </location>
</feature>